<dbReference type="EMBL" id="BAABUJ010000024">
    <property type="protein sequence ID" value="GAA5802711.1"/>
    <property type="molecule type" value="Genomic_DNA"/>
</dbReference>
<dbReference type="Proteomes" id="UP001476247">
    <property type="component" value="Unassembled WGS sequence"/>
</dbReference>
<sequence length="74" mass="8004">MNDIRMTQTVVPASKPIDPDHPTQEPFTSPGEPSNVNNCNCCGIFLVPLAALAGFIDQIMRKTGRLFGSKDTKA</sequence>
<evidence type="ECO:0000313" key="2">
    <source>
        <dbReference type="EMBL" id="GAA5802711.1"/>
    </source>
</evidence>
<evidence type="ECO:0000313" key="3">
    <source>
        <dbReference type="Proteomes" id="UP001476247"/>
    </source>
</evidence>
<evidence type="ECO:0000256" key="1">
    <source>
        <dbReference type="SAM" id="MobiDB-lite"/>
    </source>
</evidence>
<comment type="caution">
    <text evidence="2">The sequence shown here is derived from an EMBL/GenBank/DDBJ whole genome shotgun (WGS) entry which is preliminary data.</text>
</comment>
<protein>
    <submittedName>
        <fullName evidence="2">Uncharacterized protein</fullName>
    </submittedName>
</protein>
<accession>A0ABP9Y6W0</accession>
<feature type="region of interest" description="Disordered" evidence="1">
    <location>
        <begin position="1"/>
        <end position="32"/>
    </location>
</feature>
<name>A0ABP9Y6W0_9FUNG</name>
<keyword evidence="3" id="KW-1185">Reference proteome</keyword>
<organism evidence="2 3">
    <name type="scientific">Helicostylum pulchrum</name>
    <dbReference type="NCBI Taxonomy" id="562976"/>
    <lineage>
        <taxon>Eukaryota</taxon>
        <taxon>Fungi</taxon>
        <taxon>Fungi incertae sedis</taxon>
        <taxon>Mucoromycota</taxon>
        <taxon>Mucoromycotina</taxon>
        <taxon>Mucoromycetes</taxon>
        <taxon>Mucorales</taxon>
        <taxon>Mucorineae</taxon>
        <taxon>Mucoraceae</taxon>
        <taxon>Helicostylum</taxon>
    </lineage>
</organism>
<feature type="compositionally biased region" description="Polar residues" evidence="1">
    <location>
        <begin position="1"/>
        <end position="11"/>
    </location>
</feature>
<reference evidence="2 3" key="1">
    <citation type="submission" date="2024-04" db="EMBL/GenBank/DDBJ databases">
        <title>genome sequences of Mucor flavus KT1a and Helicostylum pulchrum KT1b strains isolation_sourced from the surface of a dry-aged beef.</title>
        <authorList>
            <person name="Toyotome T."/>
            <person name="Hosono M."/>
            <person name="Torimaru M."/>
            <person name="Fukuda K."/>
            <person name="Mikami N."/>
        </authorList>
    </citation>
    <scope>NUCLEOTIDE SEQUENCE [LARGE SCALE GENOMIC DNA]</scope>
    <source>
        <strain evidence="2 3">KT1b</strain>
    </source>
</reference>
<gene>
    <name evidence="2" type="ORF">HPULCUR_008185</name>
</gene>
<proteinExistence type="predicted"/>